<dbReference type="STRING" id="52904.ENSSMAP00000021798"/>
<feature type="region of interest" description="Disordered" evidence="19">
    <location>
        <begin position="77"/>
        <end position="96"/>
    </location>
</feature>
<evidence type="ECO:0000256" key="17">
    <source>
        <dbReference type="ARBA" id="ARBA00069800"/>
    </source>
</evidence>
<evidence type="ECO:0000256" key="18">
    <source>
        <dbReference type="RuleBase" id="RU003858"/>
    </source>
</evidence>
<keyword evidence="23" id="KW-1185">Reference proteome</keyword>
<keyword evidence="6" id="KW-0967">Endosome</keyword>
<dbReference type="GO" id="GO:0006906">
    <property type="term" value="P:vesicle fusion"/>
    <property type="evidence" value="ECO:0007669"/>
    <property type="project" value="TreeGrafter"/>
</dbReference>
<dbReference type="GO" id="GO:0055038">
    <property type="term" value="C:recycling endosome membrane"/>
    <property type="evidence" value="ECO:0007669"/>
    <property type="project" value="UniProtKB-SubCell"/>
</dbReference>
<proteinExistence type="inferred from homology"/>
<dbReference type="SMART" id="SM00397">
    <property type="entry name" value="t_SNARE"/>
    <property type="match status" value="1"/>
</dbReference>
<dbReference type="Pfam" id="PF14523">
    <property type="entry name" value="Syntaxin_2"/>
    <property type="match status" value="1"/>
</dbReference>
<gene>
    <name evidence="22" type="ORF">SMAX5B_013689</name>
</gene>
<dbReference type="CDD" id="cd15876">
    <property type="entry name" value="SNARE_syntaxin12"/>
    <property type="match status" value="1"/>
</dbReference>
<dbReference type="GO" id="GO:0005484">
    <property type="term" value="F:SNAP receptor activity"/>
    <property type="evidence" value="ECO:0007669"/>
    <property type="project" value="InterPro"/>
</dbReference>
<dbReference type="PROSITE" id="PS50192">
    <property type="entry name" value="T_SNARE"/>
    <property type="match status" value="1"/>
</dbReference>
<evidence type="ECO:0000313" key="23">
    <source>
        <dbReference type="Proteomes" id="UP000246464"/>
    </source>
</evidence>
<dbReference type="InterPro" id="IPR006012">
    <property type="entry name" value="Syntaxin/epimorphin_CS"/>
</dbReference>
<keyword evidence="8 20" id="KW-1133">Transmembrane helix</keyword>
<dbReference type="AlphaFoldDB" id="A0A2U9B003"/>
<dbReference type="GO" id="GO:0000139">
    <property type="term" value="C:Golgi membrane"/>
    <property type="evidence" value="ECO:0007669"/>
    <property type="project" value="UniProtKB-SubCell"/>
</dbReference>
<dbReference type="GO" id="GO:0006886">
    <property type="term" value="P:intracellular protein transport"/>
    <property type="evidence" value="ECO:0007669"/>
    <property type="project" value="InterPro"/>
</dbReference>
<keyword evidence="3" id="KW-0813">Transport</keyword>
<feature type="transmembrane region" description="Helical" evidence="20">
    <location>
        <begin position="243"/>
        <end position="263"/>
    </location>
</feature>
<reference evidence="22 23" key="1">
    <citation type="submission" date="2017-12" db="EMBL/GenBank/DDBJ databases">
        <title>Integrating genomic resources of turbot (Scophthalmus maximus) in depth evaluation of genetic and physical mapping variation across individuals.</title>
        <authorList>
            <person name="Martinez P."/>
        </authorList>
    </citation>
    <scope>NUCLEOTIDE SEQUENCE [LARGE SCALE GENOMIC DNA]</scope>
</reference>
<evidence type="ECO:0000256" key="4">
    <source>
        <dbReference type="ARBA" id="ARBA00022553"/>
    </source>
</evidence>
<dbReference type="Gene3D" id="1.20.58.70">
    <property type="match status" value="1"/>
</dbReference>
<evidence type="ECO:0000256" key="12">
    <source>
        <dbReference type="ARBA" id="ARBA00023136"/>
    </source>
</evidence>
<feature type="region of interest" description="Disordered" evidence="19">
    <location>
        <begin position="117"/>
        <end position="141"/>
    </location>
</feature>
<comment type="function">
    <text evidence="15">SNARE promoting fusion of transport vesicles with target membranes. Together with SNARE STX6, promotes movement of vesicles from endosomes to the cell membrane, and may therefore function in the endocytic recycling pathway. Through complex formation with GRIP1, GRIA2 and NSG1 controls the intracellular fate of AMPAR and the endosomal sorting of the GRIA2 subunit toward recycling and membrane targeting.</text>
</comment>
<keyword evidence="11" id="KW-0175">Coiled coil</keyword>
<feature type="compositionally biased region" description="Basic and acidic residues" evidence="19">
    <location>
        <begin position="118"/>
        <end position="127"/>
    </location>
</feature>
<protein>
    <recommendedName>
        <fullName evidence="17">Syntaxin-12</fullName>
    </recommendedName>
</protein>
<evidence type="ECO:0000313" key="22">
    <source>
        <dbReference type="EMBL" id="AWO97175.1"/>
    </source>
</evidence>
<evidence type="ECO:0000256" key="19">
    <source>
        <dbReference type="SAM" id="MobiDB-lite"/>
    </source>
</evidence>
<accession>A0A2U9B003</accession>
<dbReference type="GO" id="GO:0031201">
    <property type="term" value="C:SNARE complex"/>
    <property type="evidence" value="ECO:0007669"/>
    <property type="project" value="TreeGrafter"/>
</dbReference>
<dbReference type="EMBL" id="CP026243">
    <property type="protein sequence ID" value="AWO97175.1"/>
    <property type="molecule type" value="Genomic_DNA"/>
</dbReference>
<dbReference type="InterPro" id="IPR010989">
    <property type="entry name" value="SNARE"/>
</dbReference>
<comment type="subcellular location">
    <subcellularLocation>
        <location evidence="13">Early endosome membrane</location>
        <topology evidence="13">Single-pass type IV membrane protein</topology>
    </subcellularLocation>
    <subcellularLocation>
        <location evidence="16">Endomembrane system</location>
        <topology evidence="16">Single-pass type IV membrane protein</topology>
        <orientation evidence="16">Cytoplasmic side</orientation>
    </subcellularLocation>
    <subcellularLocation>
        <location evidence="1">Golgi apparatus membrane</location>
        <topology evidence="1">Single-pass type IV membrane protein</topology>
    </subcellularLocation>
    <subcellularLocation>
        <location evidence="14">Recycling endosome membrane</location>
        <topology evidence="14">Single-pass type IV membrane protein</topology>
    </subcellularLocation>
</comment>
<evidence type="ECO:0000256" key="9">
    <source>
        <dbReference type="ARBA" id="ARBA00022990"/>
    </source>
</evidence>
<keyword evidence="9" id="KW-0007">Acetylation</keyword>
<dbReference type="FunFam" id="1.20.58.70:FF:000009">
    <property type="entry name" value="Syntaxin 12"/>
    <property type="match status" value="1"/>
</dbReference>
<dbReference type="Pfam" id="PF05739">
    <property type="entry name" value="SNARE"/>
    <property type="match status" value="1"/>
</dbReference>
<dbReference type="PANTHER" id="PTHR19957:SF88">
    <property type="entry name" value="SYNTAXIN-12"/>
    <property type="match status" value="1"/>
</dbReference>
<dbReference type="GO" id="GO:0031901">
    <property type="term" value="C:early endosome membrane"/>
    <property type="evidence" value="ECO:0007669"/>
    <property type="project" value="UniProtKB-SubCell"/>
</dbReference>
<keyword evidence="10" id="KW-0333">Golgi apparatus</keyword>
<dbReference type="SMART" id="SM00503">
    <property type="entry name" value="SynN"/>
    <property type="match status" value="1"/>
</dbReference>
<dbReference type="GO" id="GO:0030672">
    <property type="term" value="C:synaptic vesicle membrane"/>
    <property type="evidence" value="ECO:0007669"/>
    <property type="project" value="TreeGrafter"/>
</dbReference>
<evidence type="ECO:0000256" key="13">
    <source>
        <dbReference type="ARBA" id="ARBA00037832"/>
    </source>
</evidence>
<evidence type="ECO:0000256" key="11">
    <source>
        <dbReference type="ARBA" id="ARBA00023054"/>
    </source>
</evidence>
<dbReference type="PROSITE" id="PS00914">
    <property type="entry name" value="SYNTAXIN"/>
    <property type="match status" value="1"/>
</dbReference>
<sequence>MSSMRADSSWSQPRDTSSLVQACTFNIQKINHNSGQIKHLLLQLGTRQETSGLQERLQQLQHYTNQLAKETNRHLKELGARPPPLSPSEQRQQKLQRERLMSDFSAALNNFQAVQRSATEKEKETVARARAGSRVTGDGGNVSETLVTFEKEDEWSQTQTEEPVVTEEDLELIKERETNIRQMEADIMDVNQIFKDLAVMIHDQGDMIDSIEANVESAEVHVDRGAVQLQKASYHQRKSRKRMCMLAMVMSLFGTLQLFHFSYYRQMPEHRPPTSPS</sequence>
<evidence type="ECO:0000256" key="6">
    <source>
        <dbReference type="ARBA" id="ARBA00022753"/>
    </source>
</evidence>
<evidence type="ECO:0000256" key="16">
    <source>
        <dbReference type="ARBA" id="ARBA00060457"/>
    </source>
</evidence>
<organism evidence="22 23">
    <name type="scientific">Scophthalmus maximus</name>
    <name type="common">Turbot</name>
    <name type="synonym">Psetta maxima</name>
    <dbReference type="NCBI Taxonomy" id="52904"/>
    <lineage>
        <taxon>Eukaryota</taxon>
        <taxon>Metazoa</taxon>
        <taxon>Chordata</taxon>
        <taxon>Craniata</taxon>
        <taxon>Vertebrata</taxon>
        <taxon>Euteleostomi</taxon>
        <taxon>Actinopterygii</taxon>
        <taxon>Neopterygii</taxon>
        <taxon>Teleostei</taxon>
        <taxon>Neoteleostei</taxon>
        <taxon>Acanthomorphata</taxon>
        <taxon>Carangaria</taxon>
        <taxon>Pleuronectiformes</taxon>
        <taxon>Pleuronectoidei</taxon>
        <taxon>Scophthalmidae</taxon>
        <taxon>Scophthalmus</taxon>
    </lineage>
</organism>
<dbReference type="PANTHER" id="PTHR19957">
    <property type="entry name" value="SYNTAXIN"/>
    <property type="match status" value="1"/>
</dbReference>
<evidence type="ECO:0000259" key="21">
    <source>
        <dbReference type="PROSITE" id="PS50192"/>
    </source>
</evidence>
<dbReference type="Proteomes" id="UP000246464">
    <property type="component" value="Chromosome 1"/>
</dbReference>
<dbReference type="GO" id="GO:0000149">
    <property type="term" value="F:SNARE binding"/>
    <property type="evidence" value="ECO:0007669"/>
    <property type="project" value="TreeGrafter"/>
</dbReference>
<evidence type="ECO:0000256" key="5">
    <source>
        <dbReference type="ARBA" id="ARBA00022692"/>
    </source>
</evidence>
<dbReference type="GO" id="GO:0000045">
    <property type="term" value="P:autophagosome assembly"/>
    <property type="evidence" value="ECO:0007669"/>
    <property type="project" value="TreeGrafter"/>
</dbReference>
<dbReference type="Gene3D" id="1.20.5.110">
    <property type="match status" value="1"/>
</dbReference>
<dbReference type="GO" id="GO:0048278">
    <property type="term" value="P:vesicle docking"/>
    <property type="evidence" value="ECO:0007669"/>
    <property type="project" value="TreeGrafter"/>
</dbReference>
<evidence type="ECO:0000256" key="1">
    <source>
        <dbReference type="ARBA" id="ARBA00004409"/>
    </source>
</evidence>
<comment type="similarity">
    <text evidence="2 18">Belongs to the syntaxin family.</text>
</comment>
<dbReference type="SUPFAM" id="SSF47661">
    <property type="entry name" value="t-snare proteins"/>
    <property type="match status" value="1"/>
</dbReference>
<evidence type="ECO:0000256" key="7">
    <source>
        <dbReference type="ARBA" id="ARBA00022927"/>
    </source>
</evidence>
<dbReference type="GO" id="GO:0098837">
    <property type="term" value="C:postsynaptic recycling endosome"/>
    <property type="evidence" value="ECO:0007669"/>
    <property type="project" value="TreeGrafter"/>
</dbReference>
<keyword evidence="4" id="KW-0597">Phosphoprotein</keyword>
<keyword evidence="5 20" id="KW-0812">Transmembrane</keyword>
<keyword evidence="7" id="KW-0653">Protein transport</keyword>
<keyword evidence="12 20" id="KW-0472">Membrane</keyword>
<evidence type="ECO:0000256" key="14">
    <source>
        <dbReference type="ARBA" id="ARBA00043941"/>
    </source>
</evidence>
<evidence type="ECO:0000256" key="10">
    <source>
        <dbReference type="ARBA" id="ARBA00023034"/>
    </source>
</evidence>
<dbReference type="FunFam" id="1.20.5.110:FF:000016">
    <property type="entry name" value="Syntaxin 12"/>
    <property type="match status" value="1"/>
</dbReference>
<evidence type="ECO:0000256" key="2">
    <source>
        <dbReference type="ARBA" id="ARBA00009063"/>
    </source>
</evidence>
<name>A0A2U9B003_SCOMX</name>
<feature type="domain" description="T-SNARE coiled-coil homology" evidence="21">
    <location>
        <begin position="170"/>
        <end position="232"/>
    </location>
</feature>
<evidence type="ECO:0000256" key="15">
    <source>
        <dbReference type="ARBA" id="ARBA00057408"/>
    </source>
</evidence>
<dbReference type="InterPro" id="IPR006011">
    <property type="entry name" value="Syntaxin_N"/>
</dbReference>
<dbReference type="InterPro" id="IPR045242">
    <property type="entry name" value="Syntaxin"/>
</dbReference>
<evidence type="ECO:0000256" key="8">
    <source>
        <dbReference type="ARBA" id="ARBA00022989"/>
    </source>
</evidence>
<evidence type="ECO:0000256" key="3">
    <source>
        <dbReference type="ARBA" id="ARBA00022448"/>
    </source>
</evidence>
<evidence type="ECO:0000256" key="20">
    <source>
        <dbReference type="SAM" id="Phobius"/>
    </source>
</evidence>
<dbReference type="InterPro" id="IPR000727">
    <property type="entry name" value="T_SNARE_dom"/>
</dbReference>